<feature type="domain" description="RecX first three-helical" evidence="9">
    <location>
        <begin position="17"/>
        <end position="56"/>
    </location>
</feature>
<dbReference type="Pfam" id="PF21982">
    <property type="entry name" value="RecX_HTH1"/>
    <property type="match status" value="1"/>
</dbReference>
<dbReference type="Pfam" id="PF02631">
    <property type="entry name" value="RecX_HTH2"/>
    <property type="match status" value="1"/>
</dbReference>
<proteinExistence type="inferred from homology"/>
<dbReference type="PANTHER" id="PTHR33602:SF1">
    <property type="entry name" value="REGULATORY PROTEIN RECX FAMILY PROTEIN"/>
    <property type="match status" value="1"/>
</dbReference>
<name>A0ABW5YYH4_9SPHI</name>
<evidence type="ECO:0000256" key="2">
    <source>
        <dbReference type="ARBA" id="ARBA00009695"/>
    </source>
</evidence>
<comment type="subcellular location">
    <subcellularLocation>
        <location evidence="1 5">Cytoplasm</location>
    </subcellularLocation>
</comment>
<keyword evidence="4 5" id="KW-0963">Cytoplasm</keyword>
<organism evidence="10 11">
    <name type="scientific">Sphingobacterium anhuiense</name>
    <dbReference type="NCBI Taxonomy" id="493780"/>
    <lineage>
        <taxon>Bacteria</taxon>
        <taxon>Pseudomonadati</taxon>
        <taxon>Bacteroidota</taxon>
        <taxon>Sphingobacteriia</taxon>
        <taxon>Sphingobacteriales</taxon>
        <taxon>Sphingobacteriaceae</taxon>
        <taxon>Sphingobacterium</taxon>
    </lineage>
</organism>
<evidence type="ECO:0000256" key="6">
    <source>
        <dbReference type="SAM" id="Coils"/>
    </source>
</evidence>
<dbReference type="Pfam" id="PF21981">
    <property type="entry name" value="RecX_HTH3"/>
    <property type="match status" value="1"/>
</dbReference>
<protein>
    <recommendedName>
        <fullName evidence="3 5">Regulatory protein RecX</fullName>
    </recommendedName>
</protein>
<feature type="domain" description="RecX third three-helical" evidence="8">
    <location>
        <begin position="111"/>
        <end position="156"/>
    </location>
</feature>
<accession>A0ABW5YYH4</accession>
<reference evidence="11" key="1">
    <citation type="journal article" date="2019" name="Int. J. Syst. Evol. Microbiol.">
        <title>The Global Catalogue of Microorganisms (GCM) 10K type strain sequencing project: providing services to taxonomists for standard genome sequencing and annotation.</title>
        <authorList>
            <consortium name="The Broad Institute Genomics Platform"/>
            <consortium name="The Broad Institute Genome Sequencing Center for Infectious Disease"/>
            <person name="Wu L."/>
            <person name="Ma J."/>
        </authorList>
    </citation>
    <scope>NUCLEOTIDE SEQUENCE [LARGE SCALE GENOMIC DNA]</scope>
    <source>
        <strain evidence="11">KCTC 22209</strain>
    </source>
</reference>
<keyword evidence="6" id="KW-0175">Coiled coil</keyword>
<evidence type="ECO:0000256" key="5">
    <source>
        <dbReference type="HAMAP-Rule" id="MF_01114"/>
    </source>
</evidence>
<gene>
    <name evidence="5" type="primary">recX</name>
    <name evidence="10" type="ORF">ACFS6I_15920</name>
</gene>
<feature type="coiled-coil region" evidence="6">
    <location>
        <begin position="102"/>
        <end position="129"/>
    </location>
</feature>
<dbReference type="InterPro" id="IPR003783">
    <property type="entry name" value="Regulatory_RecX"/>
</dbReference>
<evidence type="ECO:0000259" key="8">
    <source>
        <dbReference type="Pfam" id="PF21981"/>
    </source>
</evidence>
<dbReference type="Proteomes" id="UP001597509">
    <property type="component" value="Unassembled WGS sequence"/>
</dbReference>
<dbReference type="InterPro" id="IPR053926">
    <property type="entry name" value="RecX_HTH_1st"/>
</dbReference>
<keyword evidence="11" id="KW-1185">Reference proteome</keyword>
<dbReference type="InterPro" id="IPR053924">
    <property type="entry name" value="RecX_HTH_2nd"/>
</dbReference>
<evidence type="ECO:0000259" key="9">
    <source>
        <dbReference type="Pfam" id="PF21982"/>
    </source>
</evidence>
<dbReference type="InterPro" id="IPR036388">
    <property type="entry name" value="WH-like_DNA-bd_sf"/>
</dbReference>
<dbReference type="PANTHER" id="PTHR33602">
    <property type="entry name" value="REGULATORY PROTEIN RECX FAMILY PROTEIN"/>
    <property type="match status" value="1"/>
</dbReference>
<dbReference type="EMBL" id="JBHUPE010000006">
    <property type="protein sequence ID" value="MFD2905427.1"/>
    <property type="molecule type" value="Genomic_DNA"/>
</dbReference>
<sequence>MFDEEKTRKKIYTPKQALLKAASYCAYQERAQQEVRDKLYEWGLHHEDVEEIISQLISDNFLNEERFAIAYTLGKLRIKSWGKIKIKQSLKLKRVSDPLIKIAFSKIDLDEYEDKLHDLLDKKQLSLKDKDAYILKNKLFQYALSRGFESDLISSLLKEKGL</sequence>
<comment type="caution">
    <text evidence="10">The sequence shown here is derived from an EMBL/GenBank/DDBJ whole genome shotgun (WGS) entry which is preliminary data.</text>
</comment>
<evidence type="ECO:0000256" key="4">
    <source>
        <dbReference type="ARBA" id="ARBA00022490"/>
    </source>
</evidence>
<comment type="function">
    <text evidence="5">Modulates RecA activity.</text>
</comment>
<evidence type="ECO:0000313" key="11">
    <source>
        <dbReference type="Proteomes" id="UP001597509"/>
    </source>
</evidence>
<comment type="similarity">
    <text evidence="2 5">Belongs to the RecX family.</text>
</comment>
<evidence type="ECO:0000256" key="1">
    <source>
        <dbReference type="ARBA" id="ARBA00004496"/>
    </source>
</evidence>
<dbReference type="RefSeq" id="WP_132843938.1">
    <property type="nucleotide sequence ID" value="NZ_JBHUPE010000006.1"/>
</dbReference>
<evidence type="ECO:0000313" key="10">
    <source>
        <dbReference type="EMBL" id="MFD2905427.1"/>
    </source>
</evidence>
<dbReference type="InterPro" id="IPR053925">
    <property type="entry name" value="RecX_HTH_3rd"/>
</dbReference>
<evidence type="ECO:0000259" key="7">
    <source>
        <dbReference type="Pfam" id="PF02631"/>
    </source>
</evidence>
<dbReference type="HAMAP" id="MF_01114">
    <property type="entry name" value="RecX"/>
    <property type="match status" value="1"/>
</dbReference>
<dbReference type="Gene3D" id="1.10.10.10">
    <property type="entry name" value="Winged helix-like DNA-binding domain superfamily/Winged helix DNA-binding domain"/>
    <property type="match status" value="3"/>
</dbReference>
<evidence type="ECO:0000256" key="3">
    <source>
        <dbReference type="ARBA" id="ARBA00018111"/>
    </source>
</evidence>
<feature type="domain" description="RecX second three-helical" evidence="7">
    <location>
        <begin position="63"/>
        <end position="103"/>
    </location>
</feature>